<gene>
    <name evidence="2" type="ORF">GO816_09145</name>
</gene>
<dbReference type="SUPFAM" id="SSF53474">
    <property type="entry name" value="alpha/beta-Hydrolases"/>
    <property type="match status" value="1"/>
</dbReference>
<dbReference type="PRINTS" id="PR00111">
    <property type="entry name" value="ABHYDROLASE"/>
</dbReference>
<dbReference type="GO" id="GO:0047372">
    <property type="term" value="F:monoacylglycerol lipase activity"/>
    <property type="evidence" value="ECO:0007669"/>
    <property type="project" value="TreeGrafter"/>
</dbReference>
<dbReference type="Pfam" id="PF00561">
    <property type="entry name" value="Abhydrolase_1"/>
    <property type="match status" value="1"/>
</dbReference>
<evidence type="ECO:0000313" key="2">
    <source>
        <dbReference type="EMBL" id="MVN91285.1"/>
    </source>
</evidence>
<dbReference type="PANTHER" id="PTHR43798">
    <property type="entry name" value="MONOACYLGLYCEROL LIPASE"/>
    <property type="match status" value="1"/>
</dbReference>
<keyword evidence="3" id="KW-1185">Reference proteome</keyword>
<organism evidence="2 3">
    <name type="scientific">Mucilaginibacter aquatilis</name>
    <dbReference type="NCBI Taxonomy" id="1517760"/>
    <lineage>
        <taxon>Bacteria</taxon>
        <taxon>Pseudomonadati</taxon>
        <taxon>Bacteroidota</taxon>
        <taxon>Sphingobacteriia</taxon>
        <taxon>Sphingobacteriales</taxon>
        <taxon>Sphingobacteriaceae</taxon>
        <taxon>Mucilaginibacter</taxon>
    </lineage>
</organism>
<proteinExistence type="predicted"/>
<dbReference type="RefSeq" id="WP_157541469.1">
    <property type="nucleotide sequence ID" value="NZ_WQLA01000003.1"/>
</dbReference>
<name>A0A6I4I7T0_9SPHI</name>
<feature type="domain" description="AB hydrolase-1" evidence="1">
    <location>
        <begin position="39"/>
        <end position="290"/>
    </location>
</feature>
<keyword evidence="2" id="KW-0378">Hydrolase</keyword>
<evidence type="ECO:0000313" key="3">
    <source>
        <dbReference type="Proteomes" id="UP000434850"/>
    </source>
</evidence>
<comment type="caution">
    <text evidence="2">The sequence shown here is derived from an EMBL/GenBank/DDBJ whole genome shotgun (WGS) entry which is preliminary data.</text>
</comment>
<sequence length="302" mass="34456">MNTKFNSTELVQQWPGFESHIIHVNGVDLHYVDNGIDKPVIVCMPGWPQTWYSYKNLALPLSGSYRVIVVDIRGMGGSAMPTNGYDKKTMATDIYHLIITLKLQNVTVMGHDIGGMVAMSLAYNYPQVVQKLIVADGLHPNEGIFQMPLIPAPGTFTEKIDNQQPYTWWMSFNQVKDLPEKLLEGRFRFLLDWLFSYVMLDESKIPAFERDIYANVYNQPERIRASNAWYQTFGTDIADAKSYTKLSMPVLGIASNVSYGYYKYALPSCASNFELIHLPNTGHYMFEENPEEVCKAIEIFMQ</sequence>
<dbReference type="Proteomes" id="UP000434850">
    <property type="component" value="Unassembled WGS sequence"/>
</dbReference>
<dbReference type="InterPro" id="IPR000073">
    <property type="entry name" value="AB_hydrolase_1"/>
</dbReference>
<dbReference type="PRINTS" id="PR00412">
    <property type="entry name" value="EPOXHYDRLASE"/>
</dbReference>
<dbReference type="GO" id="GO:0046464">
    <property type="term" value="P:acylglycerol catabolic process"/>
    <property type="evidence" value="ECO:0007669"/>
    <property type="project" value="TreeGrafter"/>
</dbReference>
<reference evidence="2 3" key="1">
    <citation type="submission" date="2019-12" db="EMBL/GenBank/DDBJ databases">
        <title>Mucilaginibacter sp. HME9299 genome sequencing and assembly.</title>
        <authorList>
            <person name="Kang H."/>
            <person name="Kim H."/>
            <person name="Joh K."/>
        </authorList>
    </citation>
    <scope>NUCLEOTIDE SEQUENCE [LARGE SCALE GENOMIC DNA]</scope>
    <source>
        <strain evidence="2 3">HME9299</strain>
    </source>
</reference>
<dbReference type="EMBL" id="WQLA01000003">
    <property type="protein sequence ID" value="MVN91285.1"/>
    <property type="molecule type" value="Genomic_DNA"/>
</dbReference>
<accession>A0A6I4I7T0</accession>
<dbReference type="AlphaFoldDB" id="A0A6I4I7T0"/>
<dbReference type="InterPro" id="IPR050266">
    <property type="entry name" value="AB_hydrolase_sf"/>
</dbReference>
<dbReference type="InterPro" id="IPR000639">
    <property type="entry name" value="Epox_hydrolase-like"/>
</dbReference>
<dbReference type="InterPro" id="IPR029058">
    <property type="entry name" value="AB_hydrolase_fold"/>
</dbReference>
<dbReference type="OrthoDB" id="9773293at2"/>
<dbReference type="PANTHER" id="PTHR43798:SF33">
    <property type="entry name" value="HYDROLASE, PUTATIVE (AFU_ORTHOLOGUE AFUA_2G14860)-RELATED"/>
    <property type="match status" value="1"/>
</dbReference>
<evidence type="ECO:0000259" key="1">
    <source>
        <dbReference type="Pfam" id="PF00561"/>
    </source>
</evidence>
<dbReference type="Gene3D" id="3.40.50.1820">
    <property type="entry name" value="alpha/beta hydrolase"/>
    <property type="match status" value="1"/>
</dbReference>
<protein>
    <submittedName>
        <fullName evidence="2">Alpha/beta fold hydrolase</fullName>
    </submittedName>
</protein>
<dbReference type="GO" id="GO:0016020">
    <property type="term" value="C:membrane"/>
    <property type="evidence" value="ECO:0007669"/>
    <property type="project" value="TreeGrafter"/>
</dbReference>